<evidence type="ECO:0008006" key="5">
    <source>
        <dbReference type="Google" id="ProtNLM"/>
    </source>
</evidence>
<organism evidence="3 4">
    <name type="scientific">Blastococcus saxobsidens</name>
    <dbReference type="NCBI Taxonomy" id="138336"/>
    <lineage>
        <taxon>Bacteria</taxon>
        <taxon>Bacillati</taxon>
        <taxon>Actinomycetota</taxon>
        <taxon>Actinomycetes</taxon>
        <taxon>Geodermatophilales</taxon>
        <taxon>Geodermatophilaceae</taxon>
        <taxon>Blastococcus</taxon>
    </lineage>
</organism>
<dbReference type="OrthoDB" id="5192211at2"/>
<keyword evidence="2" id="KW-0732">Signal</keyword>
<proteinExistence type="predicted"/>
<feature type="region of interest" description="Disordered" evidence="1">
    <location>
        <begin position="80"/>
        <end position="118"/>
    </location>
</feature>
<evidence type="ECO:0000313" key="3">
    <source>
        <dbReference type="EMBL" id="RZU33844.1"/>
    </source>
</evidence>
<comment type="caution">
    <text evidence="3">The sequence shown here is derived from an EMBL/GenBank/DDBJ whole genome shotgun (WGS) entry which is preliminary data.</text>
</comment>
<accession>A0A4Q7YB91</accession>
<evidence type="ECO:0000313" key="4">
    <source>
        <dbReference type="Proteomes" id="UP000292507"/>
    </source>
</evidence>
<gene>
    <name evidence="3" type="ORF">BKA19_3583</name>
</gene>
<dbReference type="RefSeq" id="WP_104529127.1">
    <property type="nucleotide sequence ID" value="NZ_POQT01000022.1"/>
</dbReference>
<dbReference type="PROSITE" id="PS51257">
    <property type="entry name" value="PROKAR_LIPOPROTEIN"/>
    <property type="match status" value="1"/>
</dbReference>
<sequence>MRIRKLVLVAAAATLPFGLSACGGASVEDFCEQFQAIDQLDEADVDQAKDRFQELSENVPDDAGDDVQEAADFLAENFPSDGDLEAAIGSGDLSEDDAQEFASAADTVGTYGEENCGS</sequence>
<name>A0A4Q7YB91_9ACTN</name>
<protein>
    <recommendedName>
        <fullName evidence="5">Lipoprotein</fullName>
    </recommendedName>
</protein>
<dbReference type="AlphaFoldDB" id="A0A4Q7YB91"/>
<evidence type="ECO:0000256" key="2">
    <source>
        <dbReference type="SAM" id="SignalP"/>
    </source>
</evidence>
<feature type="chain" id="PRO_5020324698" description="Lipoprotein" evidence="2">
    <location>
        <begin position="22"/>
        <end position="118"/>
    </location>
</feature>
<reference evidence="3 4" key="1">
    <citation type="submission" date="2019-02" db="EMBL/GenBank/DDBJ databases">
        <title>Sequencing the genomes of 1000 actinobacteria strains.</title>
        <authorList>
            <person name="Klenk H.-P."/>
        </authorList>
    </citation>
    <scope>NUCLEOTIDE SEQUENCE [LARGE SCALE GENOMIC DNA]</scope>
    <source>
        <strain evidence="3 4">DSM 44509</strain>
    </source>
</reference>
<evidence type="ECO:0000256" key="1">
    <source>
        <dbReference type="SAM" id="MobiDB-lite"/>
    </source>
</evidence>
<dbReference type="Proteomes" id="UP000292507">
    <property type="component" value="Unassembled WGS sequence"/>
</dbReference>
<feature type="signal peptide" evidence="2">
    <location>
        <begin position="1"/>
        <end position="21"/>
    </location>
</feature>
<dbReference type="EMBL" id="SHKV01000001">
    <property type="protein sequence ID" value="RZU33844.1"/>
    <property type="molecule type" value="Genomic_DNA"/>
</dbReference>
<keyword evidence="4" id="KW-1185">Reference proteome</keyword>